<evidence type="ECO:0000313" key="5">
    <source>
        <dbReference type="Proteomes" id="UP000596063"/>
    </source>
</evidence>
<dbReference type="Gene3D" id="1.10.10.60">
    <property type="entry name" value="Homeodomain-like"/>
    <property type="match status" value="1"/>
</dbReference>
<gene>
    <name evidence="4" type="ORF">I6N98_02145</name>
</gene>
<dbReference type="InterPro" id="IPR048020">
    <property type="entry name" value="Transpos_IS3"/>
</dbReference>
<dbReference type="Pfam" id="PF13333">
    <property type="entry name" value="rve_2"/>
    <property type="match status" value="1"/>
</dbReference>
<organism evidence="4 5">
    <name type="scientific">Spongiibacter nanhainus</name>
    <dbReference type="NCBI Taxonomy" id="2794344"/>
    <lineage>
        <taxon>Bacteria</taxon>
        <taxon>Pseudomonadati</taxon>
        <taxon>Pseudomonadota</taxon>
        <taxon>Gammaproteobacteria</taxon>
        <taxon>Cellvibrionales</taxon>
        <taxon>Spongiibacteraceae</taxon>
        <taxon>Spongiibacter</taxon>
    </lineage>
</organism>
<dbReference type="GO" id="GO:0006313">
    <property type="term" value="P:DNA transposition"/>
    <property type="evidence" value="ECO:0007669"/>
    <property type="project" value="InterPro"/>
</dbReference>
<dbReference type="GO" id="GO:0003677">
    <property type="term" value="F:DNA binding"/>
    <property type="evidence" value="ECO:0007669"/>
    <property type="project" value="InterPro"/>
</dbReference>
<evidence type="ECO:0000313" key="4">
    <source>
        <dbReference type="EMBL" id="QQD18697.1"/>
    </source>
</evidence>
<comment type="similarity">
    <text evidence="1">Belongs to the transposase 8 family.</text>
</comment>
<dbReference type="PROSITE" id="PS50994">
    <property type="entry name" value="INTEGRASE"/>
    <property type="match status" value="1"/>
</dbReference>
<dbReference type="NCBIfam" id="NF033516">
    <property type="entry name" value="transpos_IS3"/>
    <property type="match status" value="1"/>
</dbReference>
<dbReference type="PANTHER" id="PTHR46889">
    <property type="entry name" value="TRANSPOSASE INSF FOR INSERTION SEQUENCE IS3B-RELATED"/>
    <property type="match status" value="1"/>
</dbReference>
<dbReference type="GO" id="GO:0004803">
    <property type="term" value="F:transposase activity"/>
    <property type="evidence" value="ECO:0007669"/>
    <property type="project" value="InterPro"/>
</dbReference>
<accession>A0A7T4UQP0</accession>
<dbReference type="Gene3D" id="3.30.420.10">
    <property type="entry name" value="Ribonuclease H-like superfamily/Ribonuclease H"/>
    <property type="match status" value="1"/>
</dbReference>
<dbReference type="RefSeq" id="WP_198570187.1">
    <property type="nucleotide sequence ID" value="NZ_CP066167.1"/>
</dbReference>
<feature type="domain" description="Integrase catalytic" evidence="3">
    <location>
        <begin position="219"/>
        <end position="381"/>
    </location>
</feature>
<dbReference type="Pfam" id="PF00665">
    <property type="entry name" value="rve"/>
    <property type="match status" value="1"/>
</dbReference>
<protein>
    <submittedName>
        <fullName evidence="4">IS3 family transposase</fullName>
    </submittedName>
</protein>
<evidence type="ECO:0000256" key="1">
    <source>
        <dbReference type="ARBA" id="ARBA00009964"/>
    </source>
</evidence>
<dbReference type="InterPro" id="IPR036397">
    <property type="entry name" value="RNaseH_sf"/>
</dbReference>
<reference evidence="4 5" key="1">
    <citation type="submission" date="2020-12" db="EMBL/GenBank/DDBJ databases">
        <authorList>
            <person name="Shan Y."/>
        </authorList>
    </citation>
    <scope>NUCLEOTIDE SEQUENCE [LARGE SCALE GENOMIC DNA]</scope>
    <source>
        <strain evidence="5">csc3.9</strain>
    </source>
</reference>
<dbReference type="Proteomes" id="UP000596063">
    <property type="component" value="Chromosome"/>
</dbReference>
<dbReference type="SUPFAM" id="SSF53098">
    <property type="entry name" value="Ribonuclease H-like"/>
    <property type="match status" value="1"/>
</dbReference>
<keyword evidence="5" id="KW-1185">Reference proteome</keyword>
<dbReference type="PANTHER" id="PTHR46889:SF4">
    <property type="entry name" value="TRANSPOSASE INSO FOR INSERTION SEQUENCE ELEMENT IS911B-RELATED"/>
    <property type="match status" value="1"/>
</dbReference>
<dbReference type="InterPro" id="IPR009057">
    <property type="entry name" value="Homeodomain-like_sf"/>
</dbReference>
<dbReference type="EMBL" id="CP066167">
    <property type="protein sequence ID" value="QQD18697.1"/>
    <property type="molecule type" value="Genomic_DNA"/>
</dbReference>
<evidence type="ECO:0000256" key="2">
    <source>
        <dbReference type="SAM" id="Coils"/>
    </source>
</evidence>
<evidence type="ECO:0000259" key="3">
    <source>
        <dbReference type="PROSITE" id="PS50994"/>
    </source>
</evidence>
<dbReference type="Pfam" id="PF01527">
    <property type="entry name" value="HTH_Tnp_1"/>
    <property type="match status" value="1"/>
</dbReference>
<sequence length="392" mass="45319">MTRPSRPTFSPEFRLESAQLVVDQGYSVKDAAEAMNVGKSTMDKWVRQLKQERSGGSYDASPMTSEQRRIRELERQVKRLETEKDIFKKGYGSLDVRRAEKYSIIQRLQESYPVKLLCQTLDIQRSSYKYWRSRPEGDSPYRRKLKLMVRAAHQLSGGSAGARTVASIVNQRGEKLTRYVAGGLMKELGLVSNQLPKHAYKRAEKLHVAIPNTLDRQFAVGKPNQVWCGDITYIWTGQRWAYLAVVLDLYARKPVGWALSLKADSELTSKALLMAYESRGRPNGLLFHSDQGVQYTSLRFRQHLWRYQIKQSMSRRGNCWDNAPMERFFRSLKTEWVPETGYRSFAEAKQSITDYVIGYYSGIRPHRHNDDLPPNVAESMYWKTYKPVASFT</sequence>
<dbReference type="InterPro" id="IPR012337">
    <property type="entry name" value="RNaseH-like_sf"/>
</dbReference>
<feature type="coiled-coil region" evidence="2">
    <location>
        <begin position="63"/>
        <end position="90"/>
    </location>
</feature>
<dbReference type="GO" id="GO:0015074">
    <property type="term" value="P:DNA integration"/>
    <property type="evidence" value="ECO:0007669"/>
    <property type="project" value="InterPro"/>
</dbReference>
<dbReference type="KEGG" id="snan:I6N98_02145"/>
<name>A0A7T4UQP0_9GAMM</name>
<proteinExistence type="inferred from homology"/>
<dbReference type="InterPro" id="IPR002514">
    <property type="entry name" value="Transposase_8"/>
</dbReference>
<dbReference type="AlphaFoldDB" id="A0A7T4UQP0"/>
<dbReference type="InterPro" id="IPR050900">
    <property type="entry name" value="Transposase_IS3/IS150/IS904"/>
</dbReference>
<dbReference type="SUPFAM" id="SSF46689">
    <property type="entry name" value="Homeodomain-like"/>
    <property type="match status" value="1"/>
</dbReference>
<keyword evidence="2" id="KW-0175">Coiled coil</keyword>
<dbReference type="InterPro" id="IPR001584">
    <property type="entry name" value="Integrase_cat-core"/>
</dbReference>